<organism evidence="3 4">
    <name type="scientific">Alteromonas pelagimontana</name>
    <dbReference type="NCBI Taxonomy" id="1858656"/>
    <lineage>
        <taxon>Bacteria</taxon>
        <taxon>Pseudomonadati</taxon>
        <taxon>Pseudomonadota</taxon>
        <taxon>Gammaproteobacteria</taxon>
        <taxon>Alteromonadales</taxon>
        <taxon>Alteromonadaceae</taxon>
        <taxon>Alteromonas/Salinimonas group</taxon>
        <taxon>Alteromonas</taxon>
    </lineage>
</organism>
<evidence type="ECO:0000256" key="2">
    <source>
        <dbReference type="SAM" id="SignalP"/>
    </source>
</evidence>
<gene>
    <name evidence="3" type="ORF">CA267_016775</name>
</gene>
<dbReference type="Proteomes" id="UP000219285">
    <property type="component" value="Chromosome"/>
</dbReference>
<keyword evidence="4" id="KW-1185">Reference proteome</keyword>
<feature type="signal peptide" evidence="2">
    <location>
        <begin position="1"/>
        <end position="31"/>
    </location>
</feature>
<dbReference type="InterPro" id="IPR019546">
    <property type="entry name" value="TAT_signal_bac_arc"/>
</dbReference>
<sequence length="196" mass="21212">MKISRRDILKGVSVIAGSATASVLLSSKSMAALSTYSQGNGKEKPKLFSPLQTEVLKKVCELTIPKTDTPSAADVNCHHFVDHQLQAVFTPNEGDAIVEVLNKIAHSSEDKYATGFTAAKETQQLELLTALEAKESPFTDQHHQAFKMLKGLIVFGYYTSMPGATKELTYLAVPGGFRGSVPYSEIGSAYSSKAFY</sequence>
<evidence type="ECO:0000256" key="1">
    <source>
        <dbReference type="ARBA" id="ARBA00022729"/>
    </source>
</evidence>
<reference evidence="3 4" key="2">
    <citation type="submission" date="2020-04" db="EMBL/GenBank/DDBJ databases">
        <title>Complete genome sequence of Alteromonas pelagimontana 5.12T.</title>
        <authorList>
            <person name="Sinha R.K."/>
            <person name="Krishnan K.P."/>
            <person name="Kurian J.P."/>
        </authorList>
    </citation>
    <scope>NUCLEOTIDE SEQUENCE [LARGE SCALE GENOMIC DNA]</scope>
    <source>
        <strain evidence="3 4">5.12</strain>
    </source>
</reference>
<dbReference type="Pfam" id="PF13618">
    <property type="entry name" value="Gluconate_2-dh3"/>
    <property type="match status" value="1"/>
</dbReference>
<feature type="chain" id="PRO_5028856170" evidence="2">
    <location>
        <begin position="32"/>
        <end position="196"/>
    </location>
</feature>
<keyword evidence="1 2" id="KW-0732">Signal</keyword>
<dbReference type="EMBL" id="CP052766">
    <property type="protein sequence ID" value="QJR82917.1"/>
    <property type="molecule type" value="Genomic_DNA"/>
</dbReference>
<dbReference type="OrthoDB" id="6385145at2"/>
<dbReference type="KEGG" id="apel:CA267_016775"/>
<name>A0A6M4MIP7_9ALTE</name>
<dbReference type="PROSITE" id="PS51318">
    <property type="entry name" value="TAT"/>
    <property type="match status" value="1"/>
</dbReference>
<dbReference type="InterPro" id="IPR006311">
    <property type="entry name" value="TAT_signal"/>
</dbReference>
<accession>A0A6M4MIP7</accession>
<evidence type="ECO:0000313" key="3">
    <source>
        <dbReference type="EMBL" id="QJR82917.1"/>
    </source>
</evidence>
<protein>
    <submittedName>
        <fullName evidence="3">Twin-arginine translocation signal domain-containing protein</fullName>
    </submittedName>
</protein>
<proteinExistence type="predicted"/>
<evidence type="ECO:0000313" key="4">
    <source>
        <dbReference type="Proteomes" id="UP000219285"/>
    </source>
</evidence>
<reference evidence="4" key="1">
    <citation type="submission" date="2014-12" db="EMBL/GenBank/DDBJ databases">
        <title>Complete genome sequence of a multi-drug resistant Klebsiella pneumoniae.</title>
        <authorList>
            <person name="Hua X."/>
            <person name="Chen Q."/>
            <person name="Li X."/>
            <person name="Feng Y."/>
            <person name="Ruan Z."/>
            <person name="Yu Y."/>
        </authorList>
    </citation>
    <scope>NUCLEOTIDE SEQUENCE [LARGE SCALE GENOMIC DNA]</scope>
    <source>
        <strain evidence="4">5.12</strain>
    </source>
</reference>
<dbReference type="InterPro" id="IPR027056">
    <property type="entry name" value="Gluconate_2DH_su3"/>
</dbReference>
<dbReference type="AlphaFoldDB" id="A0A6M4MIP7"/>
<dbReference type="RefSeq" id="WP_075609722.1">
    <property type="nucleotide sequence ID" value="NZ_CP052766.1"/>
</dbReference>
<dbReference type="NCBIfam" id="TIGR01409">
    <property type="entry name" value="TAT_signal_seq"/>
    <property type="match status" value="1"/>
</dbReference>